<comment type="caution">
    <text evidence="8">The sequence shown here is derived from an EMBL/GenBank/DDBJ whole genome shotgun (WGS) entry which is preliminary data.</text>
</comment>
<dbReference type="InterPro" id="IPR036938">
    <property type="entry name" value="PAP2/HPO_sf"/>
</dbReference>
<evidence type="ECO:0000313" key="8">
    <source>
        <dbReference type="EMBL" id="KSA04172.1"/>
    </source>
</evidence>
<dbReference type="Proteomes" id="UP000054251">
    <property type="component" value="Unassembled WGS sequence"/>
</dbReference>
<sequence>MLNSYLKSSKFQKNIPEWIAVLVLLLIFFYVVEPAKPFQRQFKLSDPTLQHPFATTERVTDNQLYILSCLLPLVIMILITNLRRKNNVNLNNFHVLQVSLLGLFVSLSTNGVITDILKNWIGRPRPDFLARCGPTSTTPSNTYVGIEVCTAPLGQMYLLDGGKSTPSGHASLSFAGLFYFYLWLLGQFKLRRESYLWQHLVALIPIILAIFVGLSRTQDYRHHFFDIIFGSGIGILIAFVVYFRYFPDLNSENSNVPITVDDNILPT</sequence>
<feature type="transmembrane region" description="Helical" evidence="6">
    <location>
        <begin position="64"/>
        <end position="82"/>
    </location>
</feature>
<evidence type="ECO:0000259" key="7">
    <source>
        <dbReference type="SMART" id="SM00014"/>
    </source>
</evidence>
<dbReference type="PANTHER" id="PTHR10165">
    <property type="entry name" value="LIPID PHOSPHATE PHOSPHATASE"/>
    <property type="match status" value="1"/>
</dbReference>
<feature type="transmembrane region" description="Helical" evidence="6">
    <location>
        <begin position="227"/>
        <end position="245"/>
    </location>
</feature>
<dbReference type="SMART" id="SM00014">
    <property type="entry name" value="acidPPc"/>
    <property type="match status" value="1"/>
</dbReference>
<keyword evidence="5 6" id="KW-0472">Membrane</keyword>
<proteinExistence type="inferred from homology"/>
<dbReference type="OrthoDB" id="10030083at2759"/>
<dbReference type="GO" id="GO:0046839">
    <property type="term" value="P:phospholipid dephosphorylation"/>
    <property type="evidence" value="ECO:0007669"/>
    <property type="project" value="TreeGrafter"/>
</dbReference>
<feature type="transmembrane region" description="Helical" evidence="6">
    <location>
        <begin position="94"/>
        <end position="113"/>
    </location>
</feature>
<evidence type="ECO:0000313" key="9">
    <source>
        <dbReference type="Proteomes" id="UP000054251"/>
    </source>
</evidence>
<evidence type="ECO:0000256" key="2">
    <source>
        <dbReference type="ARBA" id="ARBA00008816"/>
    </source>
</evidence>
<keyword evidence="3 6" id="KW-0812">Transmembrane</keyword>
<evidence type="ECO:0000256" key="6">
    <source>
        <dbReference type="SAM" id="Phobius"/>
    </source>
</evidence>
<feature type="domain" description="Phosphatidic acid phosphatase type 2/haloperoxidase" evidence="7">
    <location>
        <begin position="101"/>
        <end position="242"/>
    </location>
</feature>
<comment type="subcellular location">
    <subcellularLocation>
        <location evidence="1">Membrane</location>
        <topology evidence="1">Multi-pass membrane protein</topology>
    </subcellularLocation>
</comment>
<reference evidence="8 9" key="1">
    <citation type="submission" date="2015-11" db="EMBL/GenBank/DDBJ databases">
        <title>The genome of Debaryomyces fabryi.</title>
        <authorList>
            <person name="Tafer H."/>
            <person name="Lopandic K."/>
        </authorList>
    </citation>
    <scope>NUCLEOTIDE SEQUENCE [LARGE SCALE GENOMIC DNA]</scope>
    <source>
        <strain evidence="8 9">CBS 789</strain>
    </source>
</reference>
<dbReference type="AlphaFoldDB" id="A0A0V1Q6W6"/>
<name>A0A0V1Q6W6_9ASCO</name>
<accession>A0A0V1Q6W6</accession>
<dbReference type="Gene3D" id="1.20.144.10">
    <property type="entry name" value="Phosphatidic acid phosphatase type 2/haloperoxidase"/>
    <property type="match status" value="1"/>
</dbReference>
<dbReference type="GO" id="GO:0006644">
    <property type="term" value="P:phospholipid metabolic process"/>
    <property type="evidence" value="ECO:0007669"/>
    <property type="project" value="InterPro"/>
</dbReference>
<dbReference type="GeneID" id="26837052"/>
<dbReference type="GO" id="GO:0016020">
    <property type="term" value="C:membrane"/>
    <property type="evidence" value="ECO:0007669"/>
    <property type="project" value="UniProtKB-SubCell"/>
</dbReference>
<dbReference type="RefSeq" id="XP_015470274.1">
    <property type="nucleotide sequence ID" value="XM_015608873.1"/>
</dbReference>
<dbReference type="EMBL" id="LMYN01000001">
    <property type="protein sequence ID" value="KSA04172.1"/>
    <property type="molecule type" value="Genomic_DNA"/>
</dbReference>
<keyword evidence="9" id="KW-1185">Reference proteome</keyword>
<feature type="transmembrane region" description="Helical" evidence="6">
    <location>
        <begin position="166"/>
        <end position="184"/>
    </location>
</feature>
<dbReference type="InterPro" id="IPR043216">
    <property type="entry name" value="PAP-like"/>
</dbReference>
<gene>
    <name evidence="8" type="ORF">AC631_00043</name>
</gene>
<organism evidence="8 9">
    <name type="scientific">Debaryomyces fabryi</name>
    <dbReference type="NCBI Taxonomy" id="58627"/>
    <lineage>
        <taxon>Eukaryota</taxon>
        <taxon>Fungi</taxon>
        <taxon>Dikarya</taxon>
        <taxon>Ascomycota</taxon>
        <taxon>Saccharomycotina</taxon>
        <taxon>Pichiomycetes</taxon>
        <taxon>Debaryomycetaceae</taxon>
        <taxon>Debaryomyces</taxon>
    </lineage>
</organism>
<evidence type="ECO:0000256" key="5">
    <source>
        <dbReference type="ARBA" id="ARBA00023136"/>
    </source>
</evidence>
<dbReference type="SUPFAM" id="SSF48317">
    <property type="entry name" value="Acid phosphatase/Vanadium-dependent haloperoxidase"/>
    <property type="match status" value="1"/>
</dbReference>
<comment type="similarity">
    <text evidence="2">Belongs to the PA-phosphatase related phosphoesterase family.</text>
</comment>
<evidence type="ECO:0000256" key="4">
    <source>
        <dbReference type="ARBA" id="ARBA00022989"/>
    </source>
</evidence>
<dbReference type="Pfam" id="PF01569">
    <property type="entry name" value="PAP2"/>
    <property type="match status" value="1"/>
</dbReference>
<dbReference type="CDD" id="cd03390">
    <property type="entry name" value="PAP2_containing_1_like"/>
    <property type="match status" value="1"/>
</dbReference>
<protein>
    <recommendedName>
        <fullName evidence="7">Phosphatidic acid phosphatase type 2/haloperoxidase domain-containing protein</fullName>
    </recommendedName>
</protein>
<keyword evidence="4 6" id="KW-1133">Transmembrane helix</keyword>
<dbReference type="InterPro" id="IPR000326">
    <property type="entry name" value="PAP2/HPO"/>
</dbReference>
<feature type="transmembrane region" description="Helical" evidence="6">
    <location>
        <begin position="196"/>
        <end position="215"/>
    </location>
</feature>
<dbReference type="GO" id="GO:0008195">
    <property type="term" value="F:phosphatidate phosphatase activity"/>
    <property type="evidence" value="ECO:0007669"/>
    <property type="project" value="TreeGrafter"/>
</dbReference>
<evidence type="ECO:0000256" key="3">
    <source>
        <dbReference type="ARBA" id="ARBA00022692"/>
    </source>
</evidence>
<dbReference type="PANTHER" id="PTHR10165:SF35">
    <property type="entry name" value="RE23632P"/>
    <property type="match status" value="1"/>
</dbReference>
<evidence type="ECO:0000256" key="1">
    <source>
        <dbReference type="ARBA" id="ARBA00004141"/>
    </source>
</evidence>